<name>A0A9W7AX69_9STRA</name>
<accession>A0A9W7AX69</accession>
<dbReference type="SUPFAM" id="SSF52058">
    <property type="entry name" value="L domain-like"/>
    <property type="match status" value="1"/>
</dbReference>
<dbReference type="PANTHER" id="PTHR45661">
    <property type="entry name" value="SURFACE ANTIGEN"/>
    <property type="match status" value="1"/>
</dbReference>
<dbReference type="PANTHER" id="PTHR45661:SF3">
    <property type="entry name" value="IG-LIKE DOMAIN-CONTAINING PROTEIN"/>
    <property type="match status" value="1"/>
</dbReference>
<evidence type="ECO:0000313" key="2">
    <source>
        <dbReference type="Proteomes" id="UP001165085"/>
    </source>
</evidence>
<keyword evidence="2" id="KW-1185">Reference proteome</keyword>
<dbReference type="Proteomes" id="UP001165085">
    <property type="component" value="Unassembled WGS sequence"/>
</dbReference>
<dbReference type="InterPro" id="IPR053139">
    <property type="entry name" value="Surface_bspA-like"/>
</dbReference>
<dbReference type="InterPro" id="IPR032675">
    <property type="entry name" value="LRR_dom_sf"/>
</dbReference>
<gene>
    <name evidence="1" type="ORF">TrST_g879</name>
</gene>
<protein>
    <submittedName>
        <fullName evidence="1">Uncharacterized protein</fullName>
    </submittedName>
</protein>
<dbReference type="OrthoDB" id="415426at2759"/>
<dbReference type="InterPro" id="IPR026906">
    <property type="entry name" value="LRR_5"/>
</dbReference>
<organism evidence="1 2">
    <name type="scientific">Triparma strigata</name>
    <dbReference type="NCBI Taxonomy" id="1606541"/>
    <lineage>
        <taxon>Eukaryota</taxon>
        <taxon>Sar</taxon>
        <taxon>Stramenopiles</taxon>
        <taxon>Ochrophyta</taxon>
        <taxon>Bolidophyceae</taxon>
        <taxon>Parmales</taxon>
        <taxon>Triparmaceae</taxon>
        <taxon>Triparma</taxon>
    </lineage>
</organism>
<sequence>MSKLTVTNFKDIAIGNLTIDKDEDNDHKSRSSSYICRGVPQCVPIIPSFFFTDDWRLGLFVENVPLDMLTTMRLLCKDWQRVADRFIDGKIESGEMIVVGGNDISGKEAWAVRERRSLATQVVFLLNVTKVGDRVCSNASNLAVVEIPEGVESIGVCAFYHCTSLTTVSFPTSLRSIAYGSFQFCSSLDNVDLLHTQLQELGDCAFWGCSELKSMTIPDSLQKIGNDVFIYCLKLVPSHIDVDEGSDSDADDAVTHEVIALLRSQQNP</sequence>
<comment type="caution">
    <text evidence="1">The sequence shown here is derived from an EMBL/GenBank/DDBJ whole genome shotgun (WGS) entry which is preliminary data.</text>
</comment>
<dbReference type="Pfam" id="PF13306">
    <property type="entry name" value="LRR_5"/>
    <property type="match status" value="1"/>
</dbReference>
<evidence type="ECO:0000313" key="1">
    <source>
        <dbReference type="EMBL" id="GMH78181.1"/>
    </source>
</evidence>
<reference evidence="2" key="1">
    <citation type="journal article" date="2023" name="Commun. Biol.">
        <title>Genome analysis of Parmales, the sister group of diatoms, reveals the evolutionary specialization of diatoms from phago-mixotrophs to photoautotrophs.</title>
        <authorList>
            <person name="Ban H."/>
            <person name="Sato S."/>
            <person name="Yoshikawa S."/>
            <person name="Yamada K."/>
            <person name="Nakamura Y."/>
            <person name="Ichinomiya M."/>
            <person name="Sato N."/>
            <person name="Blanc-Mathieu R."/>
            <person name="Endo H."/>
            <person name="Kuwata A."/>
            <person name="Ogata H."/>
        </authorList>
    </citation>
    <scope>NUCLEOTIDE SEQUENCE [LARGE SCALE GENOMIC DNA]</scope>
    <source>
        <strain evidence="2">NIES 3701</strain>
    </source>
</reference>
<dbReference type="AlphaFoldDB" id="A0A9W7AX69"/>
<dbReference type="EMBL" id="BRXY01000218">
    <property type="protein sequence ID" value="GMH78181.1"/>
    <property type="molecule type" value="Genomic_DNA"/>
</dbReference>
<dbReference type="Gene3D" id="3.80.10.10">
    <property type="entry name" value="Ribonuclease Inhibitor"/>
    <property type="match status" value="1"/>
</dbReference>
<proteinExistence type="predicted"/>